<dbReference type="PANTHER" id="PTHR42852">
    <property type="entry name" value="THIOL:DISULFIDE INTERCHANGE PROTEIN DSBE"/>
    <property type="match status" value="1"/>
</dbReference>
<evidence type="ECO:0000259" key="2">
    <source>
        <dbReference type="PROSITE" id="PS51352"/>
    </source>
</evidence>
<dbReference type="AlphaFoldDB" id="A0A2P7QUK9"/>
<comment type="caution">
    <text evidence="3">The sequence shown here is derived from an EMBL/GenBank/DDBJ whole genome shotgun (WGS) entry which is preliminary data.</text>
</comment>
<dbReference type="EMBL" id="PXYI01000002">
    <property type="protein sequence ID" value="PSJ41646.1"/>
    <property type="molecule type" value="Genomic_DNA"/>
</dbReference>
<dbReference type="Gene3D" id="3.40.30.10">
    <property type="entry name" value="Glutaredoxin"/>
    <property type="match status" value="1"/>
</dbReference>
<dbReference type="PROSITE" id="PS51257">
    <property type="entry name" value="PROKAR_LIPOPROTEIN"/>
    <property type="match status" value="1"/>
</dbReference>
<dbReference type="InterPro" id="IPR050553">
    <property type="entry name" value="Thioredoxin_ResA/DsbE_sf"/>
</dbReference>
<dbReference type="GO" id="GO:0016491">
    <property type="term" value="F:oxidoreductase activity"/>
    <property type="evidence" value="ECO:0007669"/>
    <property type="project" value="InterPro"/>
</dbReference>
<dbReference type="PANTHER" id="PTHR42852:SF18">
    <property type="entry name" value="CHROMOSOME UNDETERMINED SCAFFOLD_47, WHOLE GENOME SHOTGUN SEQUENCE"/>
    <property type="match status" value="1"/>
</dbReference>
<name>A0A2P7QUK9_9SPHN</name>
<gene>
    <name evidence="3" type="ORF">C7I55_04910</name>
</gene>
<dbReference type="Pfam" id="PF08534">
    <property type="entry name" value="Redoxin"/>
    <property type="match status" value="1"/>
</dbReference>
<feature type="region of interest" description="Disordered" evidence="1">
    <location>
        <begin position="19"/>
        <end position="64"/>
    </location>
</feature>
<dbReference type="RefSeq" id="WP_106511808.1">
    <property type="nucleotide sequence ID" value="NZ_PXYI01000002.1"/>
</dbReference>
<feature type="domain" description="Thioredoxin" evidence="2">
    <location>
        <begin position="47"/>
        <end position="186"/>
    </location>
</feature>
<dbReference type="SUPFAM" id="SSF52833">
    <property type="entry name" value="Thioredoxin-like"/>
    <property type="match status" value="1"/>
</dbReference>
<evidence type="ECO:0000313" key="4">
    <source>
        <dbReference type="Proteomes" id="UP000241167"/>
    </source>
</evidence>
<dbReference type="InterPro" id="IPR013766">
    <property type="entry name" value="Thioredoxin_domain"/>
</dbReference>
<dbReference type="InterPro" id="IPR013740">
    <property type="entry name" value="Redoxin"/>
</dbReference>
<sequence length="186" mass="20153">MHRFLLVLLMIVTACESGEAPMDQPRNDTSGTLPGPESAGGLGVDRSRAGTPAPDVEFEDPDGDPASVAGFRGKPLLLNLWATWCAPCIKELPTLDALAVREGERLQVVTLAEDERDKVEAFLAARNFRSLEAWVDPELTSMTALGVGTLPTTILYDAQGREIWRFTGDQDWTGKDAAALLAESRK</sequence>
<reference evidence="3 4" key="1">
    <citation type="submission" date="2018-03" db="EMBL/GenBank/DDBJ databases">
        <title>The draft genome of Sphingosinicella sp. GL-C-18.</title>
        <authorList>
            <person name="Liu L."/>
            <person name="Li L."/>
            <person name="Liang L."/>
            <person name="Zhang X."/>
            <person name="Wang T."/>
        </authorList>
    </citation>
    <scope>NUCLEOTIDE SEQUENCE [LARGE SCALE GENOMIC DNA]</scope>
    <source>
        <strain evidence="3 4">GL-C-18</strain>
    </source>
</reference>
<proteinExistence type="predicted"/>
<evidence type="ECO:0000313" key="3">
    <source>
        <dbReference type="EMBL" id="PSJ41646.1"/>
    </source>
</evidence>
<evidence type="ECO:0000256" key="1">
    <source>
        <dbReference type="SAM" id="MobiDB-lite"/>
    </source>
</evidence>
<organism evidence="3 4">
    <name type="scientific">Allosphingosinicella deserti</name>
    <dbReference type="NCBI Taxonomy" id="2116704"/>
    <lineage>
        <taxon>Bacteria</taxon>
        <taxon>Pseudomonadati</taxon>
        <taxon>Pseudomonadota</taxon>
        <taxon>Alphaproteobacteria</taxon>
        <taxon>Sphingomonadales</taxon>
        <taxon>Sphingomonadaceae</taxon>
        <taxon>Allosphingosinicella</taxon>
    </lineage>
</organism>
<dbReference type="InterPro" id="IPR036249">
    <property type="entry name" value="Thioredoxin-like_sf"/>
</dbReference>
<dbReference type="Proteomes" id="UP000241167">
    <property type="component" value="Unassembled WGS sequence"/>
</dbReference>
<keyword evidence="4" id="KW-1185">Reference proteome</keyword>
<accession>A0A2P7QUK9</accession>
<dbReference type="PROSITE" id="PS51352">
    <property type="entry name" value="THIOREDOXIN_2"/>
    <property type="match status" value="1"/>
</dbReference>
<protein>
    <recommendedName>
        <fullName evidence="2">Thioredoxin domain-containing protein</fullName>
    </recommendedName>
</protein>
<dbReference type="OrthoDB" id="9799347at2"/>
<dbReference type="CDD" id="cd02966">
    <property type="entry name" value="TlpA_like_family"/>
    <property type="match status" value="1"/>
</dbReference>